<evidence type="ECO:0000256" key="3">
    <source>
        <dbReference type="ARBA" id="ARBA00022840"/>
    </source>
</evidence>
<sequence>MFKKLLIANRGEIALRIVRACREIGITTVAVYSEADRNSLHVRNADEAYLIGPAPARESYLNIERIIEVAKKASVEAVHPGYGFLAENAEFAQACVDAGLTWVGPSPECIRTLGDKVQARKLMQEAGIPVVPGSEEVTSEGKAASAATGIGYPIMVKATAGGGGRGMRTVYRPEELPMALEAASKEAASAFGHGAVYLEKFLEPVRHIEVQVIVDRRGNAVFLGERECSIQRRHQKMIEEAPSTAVDSKLRQQLTQMALRAVQATGYTSVGTLEFLVDRKGQANFLEMNTRLQVEQPVTEMVTGVDLVADQILVASGEQLPYREASVQGWAMECRIAAEDPFNNFLPSVGTVDFVSVPGGPGVRVDSALYDGLEISHYYDPLIAKLCTWGRTRLEAIQRMRRALREFKIVGVSTNIPFHLQVMDDQHFIQGKLDTAFVERRFEARRENGLREEQVALLAAAVLAHRKGERRGAEPDQRPRAGAWRLRNRPARSEAGARGWQRSI</sequence>
<dbReference type="GO" id="GO:0046872">
    <property type="term" value="F:metal ion binding"/>
    <property type="evidence" value="ECO:0007669"/>
    <property type="project" value="InterPro"/>
</dbReference>
<keyword evidence="2" id="KW-0547">Nucleotide-binding</keyword>
<dbReference type="PROSITE" id="PS50975">
    <property type="entry name" value="ATP_GRASP"/>
    <property type="match status" value="1"/>
</dbReference>
<dbReference type="InterPro" id="IPR011764">
    <property type="entry name" value="Biotin_carboxylation_dom"/>
</dbReference>
<dbReference type="SUPFAM" id="SSF52440">
    <property type="entry name" value="PreATP-grasp domain"/>
    <property type="match status" value="1"/>
</dbReference>
<evidence type="ECO:0000256" key="2">
    <source>
        <dbReference type="ARBA" id="ARBA00022741"/>
    </source>
</evidence>
<keyword evidence="1" id="KW-0436">Ligase</keyword>
<gene>
    <name evidence="9" type="ORF">LCGC14_1554980</name>
</gene>
<comment type="caution">
    <text evidence="9">The sequence shown here is derived from an EMBL/GenBank/DDBJ whole genome shotgun (WGS) entry which is preliminary data.</text>
</comment>
<dbReference type="AlphaFoldDB" id="A0A0F9L5D9"/>
<dbReference type="NCBIfam" id="TIGR00514">
    <property type="entry name" value="accC"/>
    <property type="match status" value="1"/>
</dbReference>
<dbReference type="PROSITE" id="PS00866">
    <property type="entry name" value="CPSASE_1"/>
    <property type="match status" value="1"/>
</dbReference>
<feature type="domain" description="ATP-grasp" evidence="7">
    <location>
        <begin position="120"/>
        <end position="316"/>
    </location>
</feature>
<dbReference type="NCBIfam" id="NF006367">
    <property type="entry name" value="PRK08591.1"/>
    <property type="match status" value="1"/>
</dbReference>
<feature type="region of interest" description="Disordered" evidence="6">
    <location>
        <begin position="468"/>
        <end position="504"/>
    </location>
</feature>
<dbReference type="FunFam" id="3.40.50.20:FF:000010">
    <property type="entry name" value="Propionyl-CoA carboxylase subunit alpha"/>
    <property type="match status" value="1"/>
</dbReference>
<evidence type="ECO:0000256" key="5">
    <source>
        <dbReference type="ARBA" id="ARBA00023267"/>
    </source>
</evidence>
<feature type="compositionally biased region" description="Basic and acidic residues" evidence="6">
    <location>
        <begin position="470"/>
        <end position="479"/>
    </location>
</feature>
<dbReference type="InterPro" id="IPR016185">
    <property type="entry name" value="PreATP-grasp_dom_sf"/>
</dbReference>
<protein>
    <submittedName>
        <fullName evidence="9">Uncharacterized protein</fullName>
    </submittedName>
</protein>
<evidence type="ECO:0000256" key="6">
    <source>
        <dbReference type="SAM" id="MobiDB-lite"/>
    </source>
</evidence>
<evidence type="ECO:0000256" key="1">
    <source>
        <dbReference type="ARBA" id="ARBA00022598"/>
    </source>
</evidence>
<feature type="domain" description="Biotin carboxylation" evidence="8">
    <location>
        <begin position="1"/>
        <end position="443"/>
    </location>
</feature>
<evidence type="ECO:0000259" key="8">
    <source>
        <dbReference type="PROSITE" id="PS50979"/>
    </source>
</evidence>
<dbReference type="InterPro" id="IPR050856">
    <property type="entry name" value="Biotin_carboxylase_complex"/>
</dbReference>
<name>A0A0F9L5D9_9ZZZZ</name>
<dbReference type="FunFam" id="3.30.1490.20:FF:000003">
    <property type="entry name" value="acetyl-CoA carboxylase isoform X1"/>
    <property type="match status" value="1"/>
</dbReference>
<dbReference type="SUPFAM" id="SSF51246">
    <property type="entry name" value="Rudiment single hybrid motif"/>
    <property type="match status" value="1"/>
</dbReference>
<keyword evidence="4" id="KW-0460">Magnesium</keyword>
<dbReference type="GO" id="GO:0005524">
    <property type="term" value="F:ATP binding"/>
    <property type="evidence" value="ECO:0007669"/>
    <property type="project" value="UniProtKB-KW"/>
</dbReference>
<dbReference type="InterPro" id="IPR005481">
    <property type="entry name" value="BC-like_N"/>
</dbReference>
<dbReference type="PROSITE" id="PS00867">
    <property type="entry name" value="CPSASE_2"/>
    <property type="match status" value="1"/>
</dbReference>
<dbReference type="EMBL" id="LAZR01011937">
    <property type="protein sequence ID" value="KKM52250.1"/>
    <property type="molecule type" value="Genomic_DNA"/>
</dbReference>
<dbReference type="PANTHER" id="PTHR18866">
    <property type="entry name" value="CARBOXYLASE:PYRUVATE/ACETYL-COA/PROPIONYL-COA CARBOXYLASE"/>
    <property type="match status" value="1"/>
</dbReference>
<proteinExistence type="predicted"/>
<dbReference type="PANTHER" id="PTHR18866:SF33">
    <property type="entry name" value="METHYLCROTONOYL-COA CARBOXYLASE SUBUNIT ALPHA, MITOCHONDRIAL-RELATED"/>
    <property type="match status" value="1"/>
</dbReference>
<reference evidence="9" key="1">
    <citation type="journal article" date="2015" name="Nature">
        <title>Complex archaea that bridge the gap between prokaryotes and eukaryotes.</title>
        <authorList>
            <person name="Spang A."/>
            <person name="Saw J.H."/>
            <person name="Jorgensen S.L."/>
            <person name="Zaremba-Niedzwiedzka K."/>
            <person name="Martijn J."/>
            <person name="Lind A.E."/>
            <person name="van Eijk R."/>
            <person name="Schleper C."/>
            <person name="Guy L."/>
            <person name="Ettema T.J."/>
        </authorList>
    </citation>
    <scope>NUCLEOTIDE SEQUENCE</scope>
</reference>
<dbReference type="SUPFAM" id="SSF56059">
    <property type="entry name" value="Glutathione synthetase ATP-binding domain-like"/>
    <property type="match status" value="1"/>
</dbReference>
<dbReference type="Pfam" id="PF00289">
    <property type="entry name" value="Biotin_carb_N"/>
    <property type="match status" value="1"/>
</dbReference>
<evidence type="ECO:0000259" key="7">
    <source>
        <dbReference type="PROSITE" id="PS50975"/>
    </source>
</evidence>
<evidence type="ECO:0000313" key="9">
    <source>
        <dbReference type="EMBL" id="KKM52250.1"/>
    </source>
</evidence>
<keyword evidence="3" id="KW-0067">ATP-binding</keyword>
<dbReference type="InterPro" id="IPR004549">
    <property type="entry name" value="Acetyl_CoA_COase_biotin_COase"/>
</dbReference>
<dbReference type="Pfam" id="PF02785">
    <property type="entry name" value="Biotin_carb_C"/>
    <property type="match status" value="1"/>
</dbReference>
<dbReference type="InterPro" id="IPR011761">
    <property type="entry name" value="ATP-grasp"/>
</dbReference>
<keyword evidence="5" id="KW-0092">Biotin</keyword>
<dbReference type="GO" id="GO:0016874">
    <property type="term" value="F:ligase activity"/>
    <property type="evidence" value="ECO:0007669"/>
    <property type="project" value="UniProtKB-KW"/>
</dbReference>
<evidence type="ECO:0000256" key="4">
    <source>
        <dbReference type="ARBA" id="ARBA00022842"/>
    </source>
</evidence>
<dbReference type="Gene3D" id="3.30.470.20">
    <property type="entry name" value="ATP-grasp fold, B domain"/>
    <property type="match status" value="1"/>
</dbReference>
<accession>A0A0F9L5D9</accession>
<organism evidence="9">
    <name type="scientific">marine sediment metagenome</name>
    <dbReference type="NCBI Taxonomy" id="412755"/>
    <lineage>
        <taxon>unclassified sequences</taxon>
        <taxon>metagenomes</taxon>
        <taxon>ecological metagenomes</taxon>
    </lineage>
</organism>
<dbReference type="InterPro" id="IPR005479">
    <property type="entry name" value="CPAse_ATP-bd"/>
</dbReference>
<dbReference type="Pfam" id="PF02786">
    <property type="entry name" value="CPSase_L_D2"/>
    <property type="match status" value="1"/>
</dbReference>
<dbReference type="InterPro" id="IPR005482">
    <property type="entry name" value="Biotin_COase_C"/>
</dbReference>
<dbReference type="InterPro" id="IPR011054">
    <property type="entry name" value="Rudment_hybrid_motif"/>
</dbReference>
<dbReference type="PROSITE" id="PS50979">
    <property type="entry name" value="BC"/>
    <property type="match status" value="1"/>
</dbReference>
<dbReference type="SMART" id="SM00878">
    <property type="entry name" value="Biotin_carb_C"/>
    <property type="match status" value="1"/>
</dbReference>